<accession>A0AAE1XPE8</accession>
<evidence type="ECO:0000313" key="2">
    <source>
        <dbReference type="EMBL" id="KAK4415199.1"/>
    </source>
</evidence>
<comment type="caution">
    <text evidence="2">The sequence shown here is derived from an EMBL/GenBank/DDBJ whole genome shotgun (WGS) entry which is preliminary data.</text>
</comment>
<feature type="region of interest" description="Disordered" evidence="1">
    <location>
        <begin position="317"/>
        <end position="347"/>
    </location>
</feature>
<dbReference type="EMBL" id="JACGWO010000011">
    <property type="protein sequence ID" value="KAK4415199.1"/>
    <property type="molecule type" value="Genomic_DNA"/>
</dbReference>
<keyword evidence="3" id="KW-1185">Reference proteome</keyword>
<organism evidence="2 3">
    <name type="scientific">Sesamum alatum</name>
    <dbReference type="NCBI Taxonomy" id="300844"/>
    <lineage>
        <taxon>Eukaryota</taxon>
        <taxon>Viridiplantae</taxon>
        <taxon>Streptophyta</taxon>
        <taxon>Embryophyta</taxon>
        <taxon>Tracheophyta</taxon>
        <taxon>Spermatophyta</taxon>
        <taxon>Magnoliopsida</taxon>
        <taxon>eudicotyledons</taxon>
        <taxon>Gunneridae</taxon>
        <taxon>Pentapetalae</taxon>
        <taxon>asterids</taxon>
        <taxon>lamiids</taxon>
        <taxon>Lamiales</taxon>
        <taxon>Pedaliaceae</taxon>
        <taxon>Sesamum</taxon>
    </lineage>
</organism>
<proteinExistence type="predicted"/>
<gene>
    <name evidence="2" type="ORF">Salat_2627100</name>
</gene>
<dbReference type="Proteomes" id="UP001293254">
    <property type="component" value="Unassembled WGS sequence"/>
</dbReference>
<reference evidence="2" key="2">
    <citation type="journal article" date="2024" name="Plant">
        <title>Genomic evolution and insights into agronomic trait innovations of Sesamum species.</title>
        <authorList>
            <person name="Miao H."/>
            <person name="Wang L."/>
            <person name="Qu L."/>
            <person name="Liu H."/>
            <person name="Sun Y."/>
            <person name="Le M."/>
            <person name="Wang Q."/>
            <person name="Wei S."/>
            <person name="Zheng Y."/>
            <person name="Lin W."/>
            <person name="Duan Y."/>
            <person name="Cao H."/>
            <person name="Xiong S."/>
            <person name="Wang X."/>
            <person name="Wei L."/>
            <person name="Li C."/>
            <person name="Ma Q."/>
            <person name="Ju M."/>
            <person name="Zhao R."/>
            <person name="Li G."/>
            <person name="Mu C."/>
            <person name="Tian Q."/>
            <person name="Mei H."/>
            <person name="Zhang T."/>
            <person name="Gao T."/>
            <person name="Zhang H."/>
        </authorList>
    </citation>
    <scope>NUCLEOTIDE SEQUENCE</scope>
    <source>
        <strain evidence="2">3651</strain>
    </source>
</reference>
<feature type="compositionally biased region" description="Low complexity" evidence="1">
    <location>
        <begin position="323"/>
        <end position="335"/>
    </location>
</feature>
<sequence length="407" mass="44870">MASNLGSIKEALELSKEEQNSVSLPLNLCYGEVAPKGFFVVGRLLGWRSFNFEALKNTITNAFNPIRGLDIRLIDIGLEADDNPSCIELDRVDRVDFMVHVHDLPLRSMTREMAEFVGNQLGQSKENRSSHSRMNIYRIFVIGCGRLGHISNSVNANWIRGLMIRWILFRLVRGSVASPPLALRSRGTPTAPARPDFVYPGHSPTTILYPNRTGANIFSYTPTPSSSSHSPSPISESSPSLTYITSSHPNTTTIPLLSPYKHGTTISISTYGTTSTISSPLPPIPTQLAPPSMSANPPPTTTTHIIPNDLIDIPLTFLANPHSPTSQSQLSSTQSNKGRKKPGTRKIISISRKRKLIDEVLDASETPLKVTKQIDDENMDQSTQEVTSSLQPFHFEAAWCHHMIVRP</sequence>
<reference evidence="2" key="1">
    <citation type="submission" date="2020-06" db="EMBL/GenBank/DDBJ databases">
        <authorList>
            <person name="Li T."/>
            <person name="Hu X."/>
            <person name="Zhang T."/>
            <person name="Song X."/>
            <person name="Zhang H."/>
            <person name="Dai N."/>
            <person name="Sheng W."/>
            <person name="Hou X."/>
            <person name="Wei L."/>
        </authorList>
    </citation>
    <scope>NUCLEOTIDE SEQUENCE</scope>
    <source>
        <strain evidence="2">3651</strain>
        <tissue evidence="2">Leaf</tissue>
    </source>
</reference>
<feature type="compositionally biased region" description="Low complexity" evidence="1">
    <location>
        <begin position="220"/>
        <end position="240"/>
    </location>
</feature>
<dbReference type="AlphaFoldDB" id="A0AAE1XPE8"/>
<evidence type="ECO:0000313" key="3">
    <source>
        <dbReference type="Proteomes" id="UP001293254"/>
    </source>
</evidence>
<protein>
    <submittedName>
        <fullName evidence="2">Uncharacterized protein</fullName>
    </submittedName>
</protein>
<feature type="region of interest" description="Disordered" evidence="1">
    <location>
        <begin position="220"/>
        <end position="245"/>
    </location>
</feature>
<evidence type="ECO:0000256" key="1">
    <source>
        <dbReference type="SAM" id="MobiDB-lite"/>
    </source>
</evidence>
<name>A0AAE1XPE8_9LAMI</name>